<dbReference type="InterPro" id="IPR022050">
    <property type="entry name" value="T_hemolysin"/>
</dbReference>
<organism evidence="1 2">
    <name type="scientific">Vibrio mytili</name>
    <dbReference type="NCBI Taxonomy" id="50718"/>
    <lineage>
        <taxon>Bacteria</taxon>
        <taxon>Pseudomonadati</taxon>
        <taxon>Pseudomonadota</taxon>
        <taxon>Gammaproteobacteria</taxon>
        <taxon>Vibrionales</taxon>
        <taxon>Vibrionaceae</taxon>
        <taxon>Vibrio</taxon>
    </lineage>
</organism>
<dbReference type="RefSeq" id="WP_041157050.1">
    <property type="nucleotide sequence ID" value="NZ_CBCRVP010000018.1"/>
</dbReference>
<dbReference type="Pfam" id="PF12261">
    <property type="entry name" value="T_hemolysin"/>
    <property type="match status" value="1"/>
</dbReference>
<name>A0A0C3E4M5_9VIBR</name>
<proteinExistence type="predicted"/>
<protein>
    <submittedName>
        <fullName evidence="1">Delta-VPH</fullName>
    </submittedName>
</protein>
<dbReference type="EMBL" id="JXOK01000082">
    <property type="protein sequence ID" value="KIN09318.1"/>
    <property type="molecule type" value="Genomic_DNA"/>
</dbReference>
<gene>
    <name evidence="1" type="ORF">SU60_19910</name>
</gene>
<comment type="caution">
    <text evidence="1">The sequence shown here is derived from an EMBL/GenBank/DDBJ whole genome shotgun (WGS) entry which is preliminary data.</text>
</comment>
<dbReference type="OrthoDB" id="7432757at2"/>
<sequence>MKLNVRTSQDSFTLDIVDSKHPLWSDVIDHVSLRYQKAFCAELKQFMPEYLTLIKNDHIISVCGFRVADQEPLFLEQYLEGEAQTLVSNLFECEVQRSNLVEFGHLASFAKGMSGLHFYLIAERLVELGFEWCIFTATDPLHAMMTRFGLESKIITHADPGKVHDAQSTWGSYYEHQPRVLAGNLIQGLERLRTLQQRKRQQAWNNNEYAPRHH</sequence>
<dbReference type="STRING" id="50718.SU60_19910"/>
<evidence type="ECO:0000313" key="2">
    <source>
        <dbReference type="Proteomes" id="UP000031977"/>
    </source>
</evidence>
<keyword evidence="2" id="KW-1185">Reference proteome</keyword>
<accession>A0A0C3E4M5</accession>
<reference evidence="1 2" key="1">
    <citation type="submission" date="2015-01" db="EMBL/GenBank/DDBJ databases">
        <title>Draft genome of Vibrio mytili type strain CAIM 528.</title>
        <authorList>
            <person name="Gonzalez-Castillo A."/>
            <person name="Gomez-Gil B."/>
            <person name="Enciso-Ibarra J."/>
        </authorList>
    </citation>
    <scope>NUCLEOTIDE SEQUENCE [LARGE SCALE GENOMIC DNA]</scope>
    <source>
        <strain evidence="1 2">CAIM 528</strain>
    </source>
</reference>
<dbReference type="Proteomes" id="UP000031977">
    <property type="component" value="Unassembled WGS sequence"/>
</dbReference>
<evidence type="ECO:0000313" key="1">
    <source>
        <dbReference type="EMBL" id="KIN09318.1"/>
    </source>
</evidence>
<dbReference type="AlphaFoldDB" id="A0A0C3E4M5"/>